<organism evidence="2 3">
    <name type="scientific">Klebsiella pneumoniae</name>
    <dbReference type="NCBI Taxonomy" id="573"/>
    <lineage>
        <taxon>Bacteria</taxon>
        <taxon>Pseudomonadati</taxon>
        <taxon>Pseudomonadota</taxon>
        <taxon>Gammaproteobacteria</taxon>
        <taxon>Enterobacterales</taxon>
        <taxon>Enterobacteriaceae</taxon>
        <taxon>Klebsiella/Raoultella group</taxon>
        <taxon>Klebsiella</taxon>
        <taxon>Klebsiella pneumoniae complex</taxon>
    </lineage>
</organism>
<dbReference type="InterPro" id="IPR027461">
    <property type="entry name" value="Carboxypeptidase_A_C_sf"/>
</dbReference>
<evidence type="ECO:0000259" key="1">
    <source>
        <dbReference type="Pfam" id="PF17676"/>
    </source>
</evidence>
<proteinExistence type="predicted"/>
<sequence>MAPCELTRALFSLRLQGWFDNLNGVLIGRSAAPDVSDPTKHNYLDALKAAFENIAVPVLYDVDIGHMPPQISLVNGADATVFFAENGSWVTQQL</sequence>
<dbReference type="InterPro" id="IPR040921">
    <property type="entry name" value="Peptidase_S66C"/>
</dbReference>
<gene>
    <name evidence="2" type="ORF">KPZU09_07680</name>
</gene>
<evidence type="ECO:0000313" key="2">
    <source>
        <dbReference type="EMBL" id="GHK51032.1"/>
    </source>
</evidence>
<evidence type="ECO:0000313" key="3">
    <source>
        <dbReference type="Proteomes" id="UP000655094"/>
    </source>
</evidence>
<dbReference type="Gene3D" id="3.50.30.60">
    <property type="entry name" value="LD-carboxypeptidase A C-terminal domain-like"/>
    <property type="match status" value="1"/>
</dbReference>
<dbReference type="EMBL" id="BNFF01000001">
    <property type="protein sequence ID" value="GHK51032.1"/>
    <property type="molecule type" value="Genomic_DNA"/>
</dbReference>
<dbReference type="AlphaFoldDB" id="A0A919HR09"/>
<protein>
    <recommendedName>
        <fullName evidence="1">LD-carboxypeptidase C-terminal domain-containing protein</fullName>
    </recommendedName>
</protein>
<dbReference type="Pfam" id="PF17676">
    <property type="entry name" value="Peptidase_S66C"/>
    <property type="match status" value="1"/>
</dbReference>
<comment type="caution">
    <text evidence="2">The sequence shown here is derived from an EMBL/GenBank/DDBJ whole genome shotgun (WGS) entry which is preliminary data.</text>
</comment>
<dbReference type="SUPFAM" id="SSF141986">
    <property type="entry name" value="LD-carboxypeptidase A C-terminal domain-like"/>
    <property type="match status" value="1"/>
</dbReference>
<name>A0A919HR09_KLEPN</name>
<reference evidence="2" key="1">
    <citation type="submission" date="2020-10" db="EMBL/GenBank/DDBJ databases">
        <title>Genome Sequence of ESBL Producing Zambian Clinical Strains.</title>
        <authorList>
            <person name="Shawa M."/>
            <person name="Furuta Y."/>
            <person name="Simbotwe M."/>
            <person name="Mulenga E."/>
            <person name="Mubanga M."/>
            <person name="Mulenga G."/>
            <person name="Kaile C."/>
            <person name="Zorigt T."/>
            <person name="Hang'ombe B."/>
            <person name="Higashi H."/>
        </authorList>
    </citation>
    <scope>NUCLEOTIDE SEQUENCE</scope>
    <source>
        <strain evidence="2">Zam_UTH_09</strain>
    </source>
</reference>
<feature type="domain" description="LD-carboxypeptidase C-terminal" evidence="1">
    <location>
        <begin position="3"/>
        <end position="81"/>
    </location>
</feature>
<accession>A0A919HR09</accession>
<dbReference type="Proteomes" id="UP000655094">
    <property type="component" value="Unassembled WGS sequence"/>
</dbReference>